<name>A0A540KW39_MALBA</name>
<accession>A0A540KW39</accession>
<evidence type="ECO:0000313" key="1">
    <source>
        <dbReference type="EMBL" id="TQD78451.1"/>
    </source>
</evidence>
<reference evidence="1 2" key="1">
    <citation type="journal article" date="2019" name="G3 (Bethesda)">
        <title>Sequencing of a Wild Apple (Malus baccata) Genome Unravels the Differences Between Cultivated and Wild Apple Species Regarding Disease Resistance and Cold Tolerance.</title>
        <authorList>
            <person name="Chen X."/>
        </authorList>
    </citation>
    <scope>NUCLEOTIDE SEQUENCE [LARGE SCALE GENOMIC DNA]</scope>
    <source>
        <strain evidence="2">cv. Shandingzi</strain>
        <tissue evidence="1">Leaves</tissue>
    </source>
</reference>
<gene>
    <name evidence="1" type="ORF">C1H46_035991</name>
</gene>
<evidence type="ECO:0000313" key="2">
    <source>
        <dbReference type="Proteomes" id="UP000315295"/>
    </source>
</evidence>
<dbReference type="Proteomes" id="UP000315295">
    <property type="component" value="Unassembled WGS sequence"/>
</dbReference>
<sequence length="155" mass="17650">MVNLNEAPKQDDSGMTNLFVQLRDGSFLVHDRTMKANLLRSTLLKIVAEETEVICRLDFFMCRNLDLLRSCGVGVVWIPKILFLTPYAPVIFHYKLVVDEDKYGVSRSALREILNFSLSKWTCIGWNLTVNLIMTMCSELIGCCGLFDMSSKEQS</sequence>
<proteinExistence type="predicted"/>
<dbReference type="AlphaFoldDB" id="A0A540KW39"/>
<protein>
    <submittedName>
        <fullName evidence="1">Uncharacterized protein</fullName>
    </submittedName>
</protein>
<organism evidence="1 2">
    <name type="scientific">Malus baccata</name>
    <name type="common">Siberian crab apple</name>
    <name type="synonym">Pyrus baccata</name>
    <dbReference type="NCBI Taxonomy" id="106549"/>
    <lineage>
        <taxon>Eukaryota</taxon>
        <taxon>Viridiplantae</taxon>
        <taxon>Streptophyta</taxon>
        <taxon>Embryophyta</taxon>
        <taxon>Tracheophyta</taxon>
        <taxon>Spermatophyta</taxon>
        <taxon>Magnoliopsida</taxon>
        <taxon>eudicotyledons</taxon>
        <taxon>Gunneridae</taxon>
        <taxon>Pentapetalae</taxon>
        <taxon>rosids</taxon>
        <taxon>fabids</taxon>
        <taxon>Rosales</taxon>
        <taxon>Rosaceae</taxon>
        <taxon>Amygdaloideae</taxon>
        <taxon>Maleae</taxon>
        <taxon>Malus</taxon>
    </lineage>
</organism>
<comment type="caution">
    <text evidence="1">The sequence shown here is derived from an EMBL/GenBank/DDBJ whole genome shotgun (WGS) entry which is preliminary data.</text>
</comment>
<keyword evidence="2" id="KW-1185">Reference proteome</keyword>
<dbReference type="EMBL" id="VIEB01000907">
    <property type="protein sequence ID" value="TQD78451.1"/>
    <property type="molecule type" value="Genomic_DNA"/>
</dbReference>